<feature type="region of interest" description="Disordered" evidence="6">
    <location>
        <begin position="717"/>
        <end position="788"/>
    </location>
</feature>
<evidence type="ECO:0000256" key="6">
    <source>
        <dbReference type="SAM" id="MobiDB-lite"/>
    </source>
</evidence>
<dbReference type="GO" id="GO:0005886">
    <property type="term" value="C:plasma membrane"/>
    <property type="evidence" value="ECO:0007669"/>
    <property type="project" value="TreeGrafter"/>
</dbReference>
<organism evidence="9 10">
    <name type="scientific">Agelaius phoeniceus</name>
    <name type="common">Red-winged blackbird</name>
    <name type="synonym">Oriolus phoeniceus</name>
    <dbReference type="NCBI Taxonomy" id="39638"/>
    <lineage>
        <taxon>Eukaryota</taxon>
        <taxon>Metazoa</taxon>
        <taxon>Chordata</taxon>
        <taxon>Craniata</taxon>
        <taxon>Vertebrata</taxon>
        <taxon>Euteleostomi</taxon>
        <taxon>Archelosauria</taxon>
        <taxon>Archosauria</taxon>
        <taxon>Dinosauria</taxon>
        <taxon>Saurischia</taxon>
        <taxon>Theropoda</taxon>
        <taxon>Coelurosauria</taxon>
        <taxon>Aves</taxon>
        <taxon>Neognathae</taxon>
        <taxon>Neoaves</taxon>
        <taxon>Telluraves</taxon>
        <taxon>Australaves</taxon>
        <taxon>Passeriformes</taxon>
        <taxon>Passeroidea</taxon>
        <taxon>Icteridae</taxon>
        <taxon>Agelaius</taxon>
    </lineage>
</organism>
<keyword evidence="3 7" id="KW-0812">Transmembrane</keyword>
<dbReference type="InterPro" id="IPR036259">
    <property type="entry name" value="MFS_trans_sf"/>
</dbReference>
<protein>
    <submittedName>
        <fullName evidence="9">MFSD6 protein</fullName>
    </submittedName>
</protein>
<dbReference type="Pfam" id="PF12832">
    <property type="entry name" value="MFS_1_like"/>
    <property type="match status" value="1"/>
</dbReference>
<comment type="similarity">
    <text evidence="2">Belongs to the major facilitator superfamily. MFSD6 family.</text>
</comment>
<feature type="transmembrane region" description="Helical" evidence="7">
    <location>
        <begin position="290"/>
        <end position="313"/>
    </location>
</feature>
<keyword evidence="5 7" id="KW-0472">Membrane</keyword>
<evidence type="ECO:0000256" key="2">
    <source>
        <dbReference type="ARBA" id="ARBA00005241"/>
    </source>
</evidence>
<keyword evidence="10" id="KW-1185">Reference proteome</keyword>
<comment type="caution">
    <text evidence="9">The sequence shown here is derived from an EMBL/GenBank/DDBJ whole genome shotgun (WGS) entry which is preliminary data.</text>
</comment>
<evidence type="ECO:0000256" key="1">
    <source>
        <dbReference type="ARBA" id="ARBA00004141"/>
    </source>
</evidence>
<evidence type="ECO:0000256" key="5">
    <source>
        <dbReference type="ARBA" id="ARBA00023136"/>
    </source>
</evidence>
<dbReference type="PANTHER" id="PTHR16172:SF2">
    <property type="entry name" value="MAJOR FACILITATOR SUPERFAMILY DOMAIN-CONTAINING PROTEIN 6"/>
    <property type="match status" value="1"/>
</dbReference>
<evidence type="ECO:0000256" key="7">
    <source>
        <dbReference type="SAM" id="Phobius"/>
    </source>
</evidence>
<keyword evidence="4 7" id="KW-1133">Transmembrane helix</keyword>
<feature type="non-terminal residue" evidence="9">
    <location>
        <position position="1"/>
    </location>
</feature>
<feature type="compositionally biased region" description="Polar residues" evidence="6">
    <location>
        <begin position="37"/>
        <end position="50"/>
    </location>
</feature>
<feature type="region of interest" description="Disordered" evidence="6">
    <location>
        <begin position="411"/>
        <end position="432"/>
    </location>
</feature>
<feature type="compositionally biased region" description="Polar residues" evidence="6">
    <location>
        <begin position="415"/>
        <end position="432"/>
    </location>
</feature>
<feature type="region of interest" description="Disordered" evidence="6">
    <location>
        <begin position="24"/>
        <end position="51"/>
    </location>
</feature>
<dbReference type="FunFam" id="1.20.1250.20:FF:000136">
    <property type="entry name" value="Major facilitator superfamily domain-containing protein 6"/>
    <property type="match status" value="1"/>
</dbReference>
<comment type="subcellular location">
    <subcellularLocation>
        <location evidence="1">Membrane</location>
        <topology evidence="1">Multi-pass membrane protein</topology>
    </subcellularLocation>
</comment>
<dbReference type="SUPFAM" id="SSF103473">
    <property type="entry name" value="MFS general substrate transporter"/>
    <property type="match status" value="1"/>
</dbReference>
<feature type="transmembrane region" description="Helical" evidence="7">
    <location>
        <begin position="134"/>
        <end position="153"/>
    </location>
</feature>
<feature type="transmembrane region" description="Helical" evidence="7">
    <location>
        <begin position="454"/>
        <end position="476"/>
    </location>
</feature>
<evidence type="ECO:0000259" key="8">
    <source>
        <dbReference type="Pfam" id="PF12832"/>
    </source>
</evidence>
<dbReference type="AlphaFoldDB" id="A0A7K7K7P9"/>
<feature type="transmembrane region" description="Helical" evidence="7">
    <location>
        <begin position="334"/>
        <end position="354"/>
    </location>
</feature>
<name>A0A7K7K7P9_AGEPH</name>
<reference evidence="9 10" key="1">
    <citation type="submission" date="2019-09" db="EMBL/GenBank/DDBJ databases">
        <title>Bird 10,000 Genomes (B10K) Project - Family phase.</title>
        <authorList>
            <person name="Zhang G."/>
        </authorList>
    </citation>
    <scope>NUCLEOTIDE SEQUENCE [LARGE SCALE GENOMIC DNA]</scope>
    <source>
        <strain evidence="9">OUT-0050</strain>
        <tissue evidence="9">Muscle</tissue>
    </source>
</reference>
<dbReference type="CDD" id="cd17335">
    <property type="entry name" value="MFS_MFSD6"/>
    <property type="match status" value="1"/>
</dbReference>
<evidence type="ECO:0000256" key="4">
    <source>
        <dbReference type="ARBA" id="ARBA00022989"/>
    </source>
</evidence>
<dbReference type="PANTHER" id="PTHR16172">
    <property type="entry name" value="MAJOR FACILITATOR SUPERFAMILY DOMAIN-CONTAINING PROTEIN 6-LIKE"/>
    <property type="match status" value="1"/>
</dbReference>
<dbReference type="Proteomes" id="UP000521525">
    <property type="component" value="Unassembled WGS sequence"/>
</dbReference>
<feature type="transmembrane region" description="Helical" evidence="7">
    <location>
        <begin position="607"/>
        <end position="629"/>
    </location>
</feature>
<feature type="non-terminal residue" evidence="9">
    <location>
        <position position="788"/>
    </location>
</feature>
<sequence>MAADDKVAILTDDEEEQKRKYVLADPFNGISKDQDLPPNNESPSTETTTAPDEELDWLEKHCVKINNDLLISKVFYFFFYSAYGSLYPLLPVYYKQLGMTPSQSGLLVGIRYFIEFCSAPFWGVVADRFKKGKIVLLFSLLCWVLFNLGIGFVRPATLRCVPKGLPPAHPTNASSLLTTILQNSSMSSPLTTVSAASPKVRGRRDLVTSSSATLETTGTPNPEITFLVSTQSNGEDFTLENSTHLILQSTTASPASLGNTTLSTTPASISTKPMPSDQVVLVYDQQEVEAIFLLILLVVIIGEFFSASSVTIVDTITLQYLGKHRDRYGLQRMWGSLGWGLAMLSVGIGIDYTHTEVAIEGQGCKAPEYKNYRIVFIVFGVLMTMALIVATQFRFHYTHFKQDENKRKEVEISQVDRNASNESSDNTPTSMSQSQSFSFWDLIKLLCSIQYGSVLFVAWFMGFGYGFVFTFLYWHLEDLNGTTTLFGVCSVLSHVSELTAYFFSHKLIELVGHIRVLYIGLACNTARYIYISYLENAWTVLPMEVLQGVTHAAIWAACISYLSAAVPPELRTSAQGILQGLHLGLGRGCGAMVGGVLVNYFGPAATFRGIGMACLVILLLFALIQWMLVPDEEEEKTMLAERIPVPSSPVPIATIDLVQQQSEDIMPRTEPRLPPKKTKHQEEQEDVNKPAWGISSSPWVTLAYAVYQIKEMVKLSKTNPTPENQPLQKTNENCSASSASSARQPQNPRDSEQSRNCSAPTAAAPSDSQADGSRVVSDGDAQPAAAGP</sequence>
<evidence type="ECO:0000313" key="10">
    <source>
        <dbReference type="Proteomes" id="UP000521525"/>
    </source>
</evidence>
<dbReference type="EMBL" id="VZSP01002168">
    <property type="protein sequence ID" value="NWZ14771.1"/>
    <property type="molecule type" value="Genomic_DNA"/>
</dbReference>
<dbReference type="GO" id="GO:0042590">
    <property type="term" value="P:antigen processing and presentation of exogenous peptide antigen via MHC class I"/>
    <property type="evidence" value="ECO:0007669"/>
    <property type="project" value="TreeGrafter"/>
</dbReference>
<feature type="transmembrane region" description="Helical" evidence="7">
    <location>
        <begin position="374"/>
        <end position="397"/>
    </location>
</feature>
<dbReference type="FunFam" id="1.20.1250.20:FF:000229">
    <property type="entry name" value="Major facilitator superfamily domain-containing protein 6"/>
    <property type="match status" value="1"/>
</dbReference>
<proteinExistence type="inferred from homology"/>
<dbReference type="InterPro" id="IPR051717">
    <property type="entry name" value="MFS_MFSD6"/>
</dbReference>
<feature type="region of interest" description="Disordered" evidence="6">
    <location>
        <begin position="661"/>
        <end position="692"/>
    </location>
</feature>
<dbReference type="InterPro" id="IPR024989">
    <property type="entry name" value="MFS_assoc_dom"/>
</dbReference>
<evidence type="ECO:0000256" key="3">
    <source>
        <dbReference type="ARBA" id="ARBA00022692"/>
    </source>
</evidence>
<feature type="compositionally biased region" description="Polar residues" evidence="6">
    <location>
        <begin position="743"/>
        <end position="759"/>
    </location>
</feature>
<feature type="compositionally biased region" description="Polar residues" evidence="6">
    <location>
        <begin position="717"/>
        <end position="734"/>
    </location>
</feature>
<gene>
    <name evidence="9" type="primary">Mfsd6</name>
    <name evidence="9" type="ORF">AGEPHO_R02202</name>
</gene>
<accession>A0A7K7K7P9</accession>
<feature type="domain" description="Major facilitator superfamily associated" evidence="8">
    <location>
        <begin position="72"/>
        <end position="608"/>
    </location>
</feature>
<evidence type="ECO:0000313" key="9">
    <source>
        <dbReference type="EMBL" id="NWZ14771.1"/>
    </source>
</evidence>
<feature type="transmembrane region" description="Helical" evidence="7">
    <location>
        <begin position="74"/>
        <end position="94"/>
    </location>
</feature>
<dbReference type="Gene3D" id="1.20.1250.20">
    <property type="entry name" value="MFS general substrate transporter like domains"/>
    <property type="match status" value="3"/>
</dbReference>